<protein>
    <submittedName>
        <fullName evidence="3">Uncharacterized protein</fullName>
    </submittedName>
</protein>
<feature type="region of interest" description="Disordered" evidence="1">
    <location>
        <begin position="17"/>
        <end position="44"/>
    </location>
</feature>
<feature type="compositionally biased region" description="Pro residues" evidence="1">
    <location>
        <begin position="190"/>
        <end position="206"/>
    </location>
</feature>
<accession>A0A5M8PSU9</accession>
<reference evidence="3 4" key="1">
    <citation type="submission" date="2019-09" db="EMBL/GenBank/DDBJ databases">
        <title>The hologenome of the rock-dwelling lichen Lasallia pustulata.</title>
        <authorList>
            <person name="Greshake Tzovaras B."/>
            <person name="Segers F."/>
            <person name="Bicker A."/>
            <person name="Dal Grande F."/>
            <person name="Otte J."/>
            <person name="Hankeln T."/>
            <person name="Schmitt I."/>
            <person name="Ebersberger I."/>
        </authorList>
    </citation>
    <scope>NUCLEOTIDE SEQUENCE [LARGE SCALE GENOMIC DNA]</scope>
    <source>
        <strain evidence="3">A1-1</strain>
    </source>
</reference>
<feature type="transmembrane region" description="Helical" evidence="2">
    <location>
        <begin position="152"/>
        <end position="175"/>
    </location>
</feature>
<organism evidence="3 4">
    <name type="scientific">Lasallia pustulata</name>
    <dbReference type="NCBI Taxonomy" id="136370"/>
    <lineage>
        <taxon>Eukaryota</taxon>
        <taxon>Fungi</taxon>
        <taxon>Dikarya</taxon>
        <taxon>Ascomycota</taxon>
        <taxon>Pezizomycotina</taxon>
        <taxon>Lecanoromycetes</taxon>
        <taxon>OSLEUM clade</taxon>
        <taxon>Umbilicariomycetidae</taxon>
        <taxon>Umbilicariales</taxon>
        <taxon>Umbilicariaceae</taxon>
        <taxon>Lasallia</taxon>
    </lineage>
</organism>
<gene>
    <name evidence="3" type="ORF">FRX48_04200</name>
</gene>
<keyword evidence="2" id="KW-0812">Transmembrane</keyword>
<keyword evidence="2" id="KW-1133">Transmembrane helix</keyword>
<name>A0A5M8PSU9_9LECA</name>
<comment type="caution">
    <text evidence="3">The sequence shown here is derived from an EMBL/GenBank/DDBJ whole genome shotgun (WGS) entry which is preliminary data.</text>
</comment>
<feature type="region of interest" description="Disordered" evidence="1">
    <location>
        <begin position="190"/>
        <end position="265"/>
    </location>
</feature>
<evidence type="ECO:0000256" key="2">
    <source>
        <dbReference type="SAM" id="Phobius"/>
    </source>
</evidence>
<feature type="compositionally biased region" description="Basic residues" evidence="1">
    <location>
        <begin position="208"/>
        <end position="225"/>
    </location>
</feature>
<dbReference type="EMBL" id="VXIT01000006">
    <property type="protein sequence ID" value="KAA6412050.1"/>
    <property type="molecule type" value="Genomic_DNA"/>
</dbReference>
<dbReference type="AlphaFoldDB" id="A0A5M8PSU9"/>
<dbReference type="Proteomes" id="UP000324767">
    <property type="component" value="Unassembled WGS sequence"/>
</dbReference>
<sequence>MDIGESAIHSLLGLKSPWSRKPPWADGPKGEGVTSRRLSNARSACTCHNESRRSLVPLSVPIEKKPGKGEAAKAIHQREVEKDARRDRDIEETEVSITSKTVSGAAVSDCMLLVGVVSVHTFGQFARSSHHSASSITITTTSITASTTATKMASLLTALLISLLLAIGAWGIFALTNRIRGHFDLLPYSPASPPRPHPHPSPPALPSPRHHRRPPCRHHRRRPLRLHTSPPSARPACFRPSWRPPGSQRRRRDRCGDGDMGDVGGNGILTVGDVWGWDGRIGRLGDAPRR</sequence>
<feature type="region of interest" description="Disordered" evidence="1">
    <location>
        <begin position="62"/>
        <end position="87"/>
    </location>
</feature>
<keyword evidence="2" id="KW-0472">Membrane</keyword>
<evidence type="ECO:0000313" key="4">
    <source>
        <dbReference type="Proteomes" id="UP000324767"/>
    </source>
</evidence>
<proteinExistence type="predicted"/>
<evidence type="ECO:0000256" key="1">
    <source>
        <dbReference type="SAM" id="MobiDB-lite"/>
    </source>
</evidence>
<evidence type="ECO:0000313" key="3">
    <source>
        <dbReference type="EMBL" id="KAA6412050.1"/>
    </source>
</evidence>